<gene>
    <name evidence="2" type="ORF">LYSBPC_03580</name>
</gene>
<reference evidence="2" key="1">
    <citation type="submission" date="2022-08" db="EMBL/GenBank/DDBJ databases">
        <title>Draft genome sequence of Lysinibacillus sp. strain KH24.</title>
        <authorList>
            <person name="Kanbe H."/>
            <person name="Itoh H."/>
        </authorList>
    </citation>
    <scope>NUCLEOTIDE SEQUENCE</scope>
    <source>
        <strain evidence="2">KH24</strain>
    </source>
</reference>
<dbReference type="Pfam" id="PF12746">
    <property type="entry name" value="GNAT_acetyltran"/>
    <property type="match status" value="1"/>
</dbReference>
<evidence type="ECO:0000259" key="1">
    <source>
        <dbReference type="PROSITE" id="PS51186"/>
    </source>
</evidence>
<dbReference type="PROSITE" id="PS51186">
    <property type="entry name" value="GNAT"/>
    <property type="match status" value="1"/>
</dbReference>
<dbReference type="InterPro" id="IPR027365">
    <property type="entry name" value="GNAT_acetyltra_YdfB-like"/>
</dbReference>
<dbReference type="InterPro" id="IPR000182">
    <property type="entry name" value="GNAT_dom"/>
</dbReference>
<evidence type="ECO:0000313" key="2">
    <source>
        <dbReference type="EMBL" id="GLC87231.1"/>
    </source>
</evidence>
<evidence type="ECO:0000313" key="3">
    <source>
        <dbReference type="Proteomes" id="UP001065593"/>
    </source>
</evidence>
<dbReference type="SUPFAM" id="SSF55729">
    <property type="entry name" value="Acyl-CoA N-acyltransferases (Nat)"/>
    <property type="match status" value="1"/>
</dbReference>
<protein>
    <submittedName>
        <fullName evidence="2">Acetyltransferase</fullName>
    </submittedName>
</protein>
<proteinExistence type="predicted"/>
<name>A0ABQ5NGP9_9BACI</name>
<dbReference type="Proteomes" id="UP001065593">
    <property type="component" value="Unassembled WGS sequence"/>
</dbReference>
<keyword evidence="3" id="KW-1185">Reference proteome</keyword>
<organism evidence="2 3">
    <name type="scientific">Lysinibacillus piscis</name>
    <dbReference type="NCBI Taxonomy" id="2518931"/>
    <lineage>
        <taxon>Bacteria</taxon>
        <taxon>Bacillati</taxon>
        <taxon>Bacillota</taxon>
        <taxon>Bacilli</taxon>
        <taxon>Bacillales</taxon>
        <taxon>Bacillaceae</taxon>
        <taxon>Lysinibacillus</taxon>
    </lineage>
</organism>
<accession>A0ABQ5NGP9</accession>
<sequence>MALFSPIITDFWQTFFQGEILYQNEYFTCFINPALKEDEQIMMLTMGTGQILVTMTPALAGQIQLAPQQNVTEQWFRQTLQERGIVLHGADYLYYFSEDDKRILLQENEQESVRQLTKEDKALFTEFESTASEQDLDDAYVELDHWLVFGSLAQNRLVCAASMYPWRGSLMADTGILTLASFRGQGHARKVVRAISRCALRKGYEPQYRCQVDNEPSIALAKVSGFTLFGKWEVLSPDSVIS</sequence>
<feature type="domain" description="N-acetyltransferase" evidence="1">
    <location>
        <begin position="111"/>
        <end position="242"/>
    </location>
</feature>
<dbReference type="InterPro" id="IPR016181">
    <property type="entry name" value="Acyl_CoA_acyltransferase"/>
</dbReference>
<comment type="caution">
    <text evidence="2">The sequence shown here is derived from an EMBL/GenBank/DDBJ whole genome shotgun (WGS) entry which is preliminary data.</text>
</comment>
<dbReference type="Gene3D" id="3.40.630.30">
    <property type="match status" value="1"/>
</dbReference>
<dbReference type="EMBL" id="BRZA01000001">
    <property type="protein sequence ID" value="GLC87231.1"/>
    <property type="molecule type" value="Genomic_DNA"/>
</dbReference>